<dbReference type="Proteomes" id="UP000515733">
    <property type="component" value="Chromosome"/>
</dbReference>
<evidence type="ECO:0000313" key="1">
    <source>
        <dbReference type="EMBL" id="CAB1367258.1"/>
    </source>
</evidence>
<accession>A0A6S6Y3Q4</accession>
<dbReference type="InterPro" id="IPR009734">
    <property type="entry name" value="Myoviridae_GpU"/>
</dbReference>
<gene>
    <name evidence="1" type="ORF">DENOEST_0086</name>
</gene>
<dbReference type="PIRSF" id="PIRSF029208">
    <property type="entry name" value="Phage_tail_GPU"/>
    <property type="match status" value="1"/>
</dbReference>
<dbReference type="AlphaFoldDB" id="A0A6S6Y3Q4"/>
<reference evidence="1 2" key="1">
    <citation type="submission" date="2020-03" db="EMBL/GenBank/DDBJ databases">
        <authorList>
            <consortium name="Genoscope - CEA"/>
            <person name="William W."/>
        </authorList>
    </citation>
    <scope>NUCLEOTIDE SEQUENCE [LARGE SCALE GENOMIC DNA]</scope>
    <source>
        <strain evidence="2">DSM 16959</strain>
    </source>
</reference>
<sequence length="132" mass="14871">MAERVMLGLGEFRFEIATLAYQKFSLNQSWRWQEQARINHDPALQFVGRNVGEIELDGVVYPSFKGGLAQVEAMRALADAGKPLQLVDGLGRIWGAWVITEIGDTRTVFADDGQPRKLEFRIKLKAYGEDQS</sequence>
<proteinExistence type="predicted"/>
<keyword evidence="2" id="KW-1185">Reference proteome</keyword>
<dbReference type="OrthoDB" id="1550902at2"/>
<dbReference type="Pfam" id="PF06995">
    <property type="entry name" value="Phage_P2_GpU"/>
    <property type="match status" value="1"/>
</dbReference>
<dbReference type="InterPro" id="IPR016912">
    <property type="entry name" value="Phage_P2_GpU"/>
</dbReference>
<organism evidence="1 2">
    <name type="scientific">Denitratisoma oestradiolicum</name>
    <dbReference type="NCBI Taxonomy" id="311182"/>
    <lineage>
        <taxon>Bacteria</taxon>
        <taxon>Pseudomonadati</taxon>
        <taxon>Pseudomonadota</taxon>
        <taxon>Betaproteobacteria</taxon>
        <taxon>Nitrosomonadales</taxon>
        <taxon>Sterolibacteriaceae</taxon>
        <taxon>Denitratisoma</taxon>
    </lineage>
</organism>
<dbReference type="EMBL" id="LR778301">
    <property type="protein sequence ID" value="CAB1367258.1"/>
    <property type="molecule type" value="Genomic_DNA"/>
</dbReference>
<evidence type="ECO:0000313" key="2">
    <source>
        <dbReference type="Proteomes" id="UP000515733"/>
    </source>
</evidence>
<name>A0A6S6Y3Q4_9PROT</name>
<protein>
    <submittedName>
        <fullName evidence="1">Phage tail protein</fullName>
    </submittedName>
</protein>
<dbReference type="RefSeq" id="WP_145770241.1">
    <property type="nucleotide sequence ID" value="NZ_LR778301.1"/>
</dbReference>
<dbReference type="KEGG" id="doe:DENOEST_0086"/>